<protein>
    <recommendedName>
        <fullName evidence="1">Reverse transcriptase domain-containing protein</fullName>
    </recommendedName>
</protein>
<feature type="non-terminal residue" evidence="2">
    <location>
        <position position="1"/>
    </location>
</feature>
<dbReference type="PROSITE" id="PS50878">
    <property type="entry name" value="RT_POL"/>
    <property type="match status" value="1"/>
</dbReference>
<keyword evidence="3" id="KW-1185">Reference proteome</keyword>
<dbReference type="Pfam" id="PF00078">
    <property type="entry name" value="RVT_1"/>
    <property type="match status" value="1"/>
</dbReference>
<evidence type="ECO:0000313" key="3">
    <source>
        <dbReference type="Proteomes" id="UP001066276"/>
    </source>
</evidence>
<reference evidence="2" key="1">
    <citation type="journal article" date="2022" name="bioRxiv">
        <title>Sequencing and chromosome-scale assembly of the giantPleurodeles waltlgenome.</title>
        <authorList>
            <person name="Brown T."/>
            <person name="Elewa A."/>
            <person name="Iarovenko S."/>
            <person name="Subramanian E."/>
            <person name="Araus A.J."/>
            <person name="Petzold A."/>
            <person name="Susuki M."/>
            <person name="Suzuki K.-i.T."/>
            <person name="Hayashi T."/>
            <person name="Toyoda A."/>
            <person name="Oliveira C."/>
            <person name="Osipova E."/>
            <person name="Leigh N.D."/>
            <person name="Simon A."/>
            <person name="Yun M.H."/>
        </authorList>
    </citation>
    <scope>NUCLEOTIDE SEQUENCE</scope>
    <source>
        <strain evidence="2">20211129_DDA</strain>
        <tissue evidence="2">Liver</tissue>
    </source>
</reference>
<dbReference type="PANTHER" id="PTHR33332">
    <property type="entry name" value="REVERSE TRANSCRIPTASE DOMAIN-CONTAINING PROTEIN"/>
    <property type="match status" value="1"/>
</dbReference>
<dbReference type="CDD" id="cd01650">
    <property type="entry name" value="RT_nLTR_like"/>
    <property type="match status" value="1"/>
</dbReference>
<feature type="domain" description="Reverse transcriptase" evidence="1">
    <location>
        <begin position="1"/>
        <end position="226"/>
    </location>
</feature>
<accession>A0AAV7LE49</accession>
<feature type="non-terminal residue" evidence="2">
    <location>
        <position position="328"/>
    </location>
</feature>
<dbReference type="InterPro" id="IPR043502">
    <property type="entry name" value="DNA/RNA_pol_sf"/>
</dbReference>
<dbReference type="EMBL" id="JANPWB010000015">
    <property type="protein sequence ID" value="KAJ1089861.1"/>
    <property type="molecule type" value="Genomic_DNA"/>
</dbReference>
<dbReference type="SUPFAM" id="SSF56672">
    <property type="entry name" value="DNA/RNA polymerases"/>
    <property type="match status" value="1"/>
</dbReference>
<comment type="caution">
    <text evidence="2">The sequence shown here is derived from an EMBL/GenBank/DDBJ whole genome shotgun (WGS) entry which is preliminary data.</text>
</comment>
<dbReference type="AlphaFoldDB" id="A0AAV7LE49"/>
<name>A0AAV7LE49_PLEWA</name>
<dbReference type="Proteomes" id="UP001066276">
    <property type="component" value="Chromosome 11"/>
</dbReference>
<sequence length="328" mass="36017">QLSTLLEEGKLLHPTQMGFRPKHGTETALIAITEEAKKRMCNGFETAIILLDLSAAFDTVDLNILTTRLRGCGIAGTALEWISSYVYGRSFQVLDRSYISKRTFSTCGVPQGSALSPLLFNVYMRPLAGIVEPFGVKLVSYADDTQLVVSFSKARPDLGTALGPCLKAVATWMAGSKMKLDNEKTEVMFFGNNRPLAISSNLDGASTLPPPKSLIKSLGVWLDPLLAMAQHANRIAGTSFALLRMLRKVLMILPFLARRLVIQAVIGSRIDYGNALFIGSPKFVIQRLQRVQNAAARLLLNIPKQYSIRAGIVSLHWLPVAERIQFKA</sequence>
<dbReference type="InterPro" id="IPR000477">
    <property type="entry name" value="RT_dom"/>
</dbReference>
<proteinExistence type="predicted"/>
<gene>
    <name evidence="2" type="ORF">NDU88_003005</name>
</gene>
<evidence type="ECO:0000259" key="1">
    <source>
        <dbReference type="PROSITE" id="PS50878"/>
    </source>
</evidence>
<evidence type="ECO:0000313" key="2">
    <source>
        <dbReference type="EMBL" id="KAJ1089861.1"/>
    </source>
</evidence>
<organism evidence="2 3">
    <name type="scientific">Pleurodeles waltl</name>
    <name type="common">Iberian ribbed newt</name>
    <dbReference type="NCBI Taxonomy" id="8319"/>
    <lineage>
        <taxon>Eukaryota</taxon>
        <taxon>Metazoa</taxon>
        <taxon>Chordata</taxon>
        <taxon>Craniata</taxon>
        <taxon>Vertebrata</taxon>
        <taxon>Euteleostomi</taxon>
        <taxon>Amphibia</taxon>
        <taxon>Batrachia</taxon>
        <taxon>Caudata</taxon>
        <taxon>Salamandroidea</taxon>
        <taxon>Salamandridae</taxon>
        <taxon>Pleurodelinae</taxon>
        <taxon>Pleurodeles</taxon>
    </lineage>
</organism>